<evidence type="ECO:0000259" key="2">
    <source>
        <dbReference type="Pfam" id="PF02230"/>
    </source>
</evidence>
<dbReference type="PANTHER" id="PTHR43037:SF1">
    <property type="entry name" value="BLL1128 PROTEIN"/>
    <property type="match status" value="1"/>
</dbReference>
<dbReference type="Proteomes" id="UP000676506">
    <property type="component" value="Chromosome 1"/>
</dbReference>
<dbReference type="InterPro" id="IPR050955">
    <property type="entry name" value="Plant_Biomass_Hydrol_Est"/>
</dbReference>
<feature type="domain" description="Phospholipase/carboxylesterase/thioesterase" evidence="2">
    <location>
        <begin position="96"/>
        <end position="209"/>
    </location>
</feature>
<sequence>MRARLHLLALWLGLFGLVGVWVSVTQARRESLPTGRPHTLHHGGIKRTYHLHVPECAAAPPWPVVIALHGGGGASAEEMERRFGFARLGNREGFLTVYPAGVNGQWNDGRGKTFRRAQDNTDVDDVGFIRTLIEHLVKTGQADPDRVYVTGFSNGGMMTYRLGIELGDRLAAIAAGIANLPTNLRNRTPVRALPVLIMNGTDDPMVPWQGGDVRVLGRAYGTVLSTQETVDFWRAAARLPTQPTVERLPDRVPSDQCQVEVRRWTERAAAPEVVLYAILGGGHQIPGGATPKAPRLVGKQCMDIQATEVIWTFFAQHRRSR</sequence>
<dbReference type="InterPro" id="IPR003140">
    <property type="entry name" value="PLipase/COase/thioEstase"/>
</dbReference>
<keyword evidence="4" id="KW-1185">Reference proteome</keyword>
<dbReference type="EMBL" id="CP072648">
    <property type="protein sequence ID" value="QUW02791.1"/>
    <property type="molecule type" value="Genomic_DNA"/>
</dbReference>
<keyword evidence="1" id="KW-0732">Signal</keyword>
<dbReference type="InterPro" id="IPR029058">
    <property type="entry name" value="AB_hydrolase_fold"/>
</dbReference>
<evidence type="ECO:0000313" key="3">
    <source>
        <dbReference type="EMBL" id="QUW02791.1"/>
    </source>
</evidence>
<gene>
    <name evidence="3" type="ORF">J8C06_10720</name>
</gene>
<accession>A0ABX8B803</accession>
<dbReference type="Pfam" id="PF02230">
    <property type="entry name" value="Abhydrolase_2"/>
    <property type="match status" value="1"/>
</dbReference>
<dbReference type="SUPFAM" id="SSF53474">
    <property type="entry name" value="alpha/beta-Hydrolases"/>
    <property type="match status" value="1"/>
</dbReference>
<keyword evidence="3" id="KW-0378">Hydrolase</keyword>
<dbReference type="Gene3D" id="3.40.50.1820">
    <property type="entry name" value="alpha/beta hydrolase"/>
    <property type="match status" value="1"/>
</dbReference>
<evidence type="ECO:0000256" key="1">
    <source>
        <dbReference type="ARBA" id="ARBA00022729"/>
    </source>
</evidence>
<name>A0ABX8B803_9BACT</name>
<organism evidence="3 4">
    <name type="scientific">Chloracidobacterium validum</name>
    <dbReference type="NCBI Taxonomy" id="2821543"/>
    <lineage>
        <taxon>Bacteria</taxon>
        <taxon>Pseudomonadati</taxon>
        <taxon>Acidobacteriota</taxon>
        <taxon>Terriglobia</taxon>
        <taxon>Terriglobales</taxon>
        <taxon>Acidobacteriaceae</taxon>
        <taxon>Chloracidobacterium</taxon>
    </lineage>
</organism>
<reference evidence="3 4" key="1">
    <citation type="submission" date="2021-03" db="EMBL/GenBank/DDBJ databases">
        <title>Genomic and phenotypic characterization of Chloracidobacterium isolates provides evidence for multiple species.</title>
        <authorList>
            <person name="Saini M.K."/>
            <person name="Costas A.M.G."/>
            <person name="Tank M."/>
            <person name="Bryant D.A."/>
        </authorList>
    </citation>
    <scope>NUCLEOTIDE SEQUENCE [LARGE SCALE GENOMIC DNA]</scope>
    <source>
        <strain evidence="3 4">BV2-C</strain>
    </source>
</reference>
<evidence type="ECO:0000313" key="4">
    <source>
        <dbReference type="Proteomes" id="UP000676506"/>
    </source>
</evidence>
<dbReference type="PANTHER" id="PTHR43037">
    <property type="entry name" value="UNNAMED PRODUCT-RELATED"/>
    <property type="match status" value="1"/>
</dbReference>
<protein>
    <submittedName>
        <fullName evidence="3">Alpha/beta fold hydrolase</fullName>
    </submittedName>
</protein>
<dbReference type="RefSeq" id="WP_211428682.1">
    <property type="nucleotide sequence ID" value="NZ_CP072648.1"/>
</dbReference>
<dbReference type="GO" id="GO:0016787">
    <property type="term" value="F:hydrolase activity"/>
    <property type="evidence" value="ECO:0007669"/>
    <property type="project" value="UniProtKB-KW"/>
</dbReference>
<proteinExistence type="predicted"/>